<protein>
    <submittedName>
        <fullName evidence="9">ATPase</fullName>
    </submittedName>
</protein>
<gene>
    <name evidence="9" type="ORF">CXB45_08145</name>
</gene>
<accession>A0A2N0X6C5</accession>
<organism evidence="9 10">
    <name type="scientific">Corynebacterium mastitidis</name>
    <dbReference type="NCBI Taxonomy" id="161890"/>
    <lineage>
        <taxon>Bacteria</taxon>
        <taxon>Bacillati</taxon>
        <taxon>Actinomycetota</taxon>
        <taxon>Actinomycetes</taxon>
        <taxon>Mycobacteriales</taxon>
        <taxon>Corynebacteriaceae</taxon>
        <taxon>Corynebacterium</taxon>
    </lineage>
</organism>
<name>A0A2N0X6C5_9CORY</name>
<proteinExistence type="predicted"/>
<dbReference type="InterPro" id="IPR003959">
    <property type="entry name" value="ATPase_AAA_core"/>
</dbReference>
<evidence type="ECO:0000256" key="2">
    <source>
        <dbReference type="ARBA" id="ARBA00022448"/>
    </source>
</evidence>
<keyword evidence="7" id="KW-0472">Membrane</keyword>
<dbReference type="SMART" id="SM00382">
    <property type="entry name" value="AAA"/>
    <property type="match status" value="1"/>
</dbReference>
<dbReference type="GO" id="GO:0005886">
    <property type="term" value="C:plasma membrane"/>
    <property type="evidence" value="ECO:0007669"/>
    <property type="project" value="UniProtKB-SubCell"/>
</dbReference>
<reference evidence="9 10" key="1">
    <citation type="submission" date="2017-12" db="EMBL/GenBank/DDBJ databases">
        <title>Corynebacterium mastitidis 16-1433 Genome.</title>
        <authorList>
            <person name="Gulvik C.A."/>
        </authorList>
    </citation>
    <scope>NUCLEOTIDE SEQUENCE [LARGE SCALE GENOMIC DNA]</scope>
    <source>
        <strain evidence="9 10">16-1433</strain>
    </source>
</reference>
<dbReference type="SUPFAM" id="SSF52540">
    <property type="entry name" value="P-loop containing nucleoside triphosphate hydrolases"/>
    <property type="match status" value="1"/>
</dbReference>
<evidence type="ECO:0000256" key="4">
    <source>
        <dbReference type="ARBA" id="ARBA00022496"/>
    </source>
</evidence>
<dbReference type="InterPro" id="IPR003593">
    <property type="entry name" value="AAA+_ATPase"/>
</dbReference>
<dbReference type="STRING" id="1121365.GCA_000375365_01450"/>
<dbReference type="Proteomes" id="UP000233249">
    <property type="component" value="Unassembled WGS sequence"/>
</dbReference>
<dbReference type="InterPro" id="IPR038729">
    <property type="entry name" value="Rad50/SbcC_AAA"/>
</dbReference>
<dbReference type="GO" id="GO:0006302">
    <property type="term" value="P:double-strand break repair"/>
    <property type="evidence" value="ECO:0007669"/>
    <property type="project" value="InterPro"/>
</dbReference>
<dbReference type="Pfam" id="PF13476">
    <property type="entry name" value="AAA_23"/>
    <property type="match status" value="1"/>
</dbReference>
<keyword evidence="5" id="KW-0408">Iron</keyword>
<keyword evidence="3" id="KW-1003">Cell membrane</keyword>
<dbReference type="AlphaFoldDB" id="A0A2N0X6C5"/>
<keyword evidence="6" id="KW-0406">Ion transport</keyword>
<dbReference type="GO" id="GO:0005524">
    <property type="term" value="F:ATP binding"/>
    <property type="evidence" value="ECO:0007669"/>
    <property type="project" value="InterPro"/>
</dbReference>
<evidence type="ECO:0000256" key="7">
    <source>
        <dbReference type="ARBA" id="ARBA00023136"/>
    </source>
</evidence>
<evidence type="ECO:0000259" key="8">
    <source>
        <dbReference type="SMART" id="SM00382"/>
    </source>
</evidence>
<dbReference type="OrthoDB" id="9784297at2"/>
<dbReference type="Gene3D" id="3.40.50.300">
    <property type="entry name" value="P-loop containing nucleotide triphosphate hydrolases"/>
    <property type="match status" value="2"/>
</dbReference>
<dbReference type="Pfam" id="PF13304">
    <property type="entry name" value="AAA_21"/>
    <property type="match status" value="1"/>
</dbReference>
<dbReference type="GO" id="GO:0016887">
    <property type="term" value="F:ATP hydrolysis activity"/>
    <property type="evidence" value="ECO:0007669"/>
    <property type="project" value="InterPro"/>
</dbReference>
<sequence>MGFLRAARIDVPLSRIQEGYVARLPAVRHLARHPLDLSAPVTVLTGENGAGKSTLIEAIATGMGFKPQGGTRNLDAPGIDDVSCLHEHLTLVRSRNPSDGYFLRGETHFNVAVAYGDEAPGDQHLNHMSHGESLMQIIRHRFHGGGLFILDEPEAGLSVLRQLELLGHIARMSTQGAQFIIATHSPVLMAIPRSALFEIGPGGIAPVDFRRAEAVQATEEFVADPEGTARYLLEGDRG</sequence>
<evidence type="ECO:0000313" key="9">
    <source>
        <dbReference type="EMBL" id="PKF68256.1"/>
    </source>
</evidence>
<keyword evidence="2" id="KW-0813">Transport</keyword>
<dbReference type="GO" id="GO:0006826">
    <property type="term" value="P:iron ion transport"/>
    <property type="evidence" value="ECO:0007669"/>
    <property type="project" value="UniProtKB-KW"/>
</dbReference>
<comment type="caution">
    <text evidence="9">The sequence shown here is derived from an EMBL/GenBank/DDBJ whole genome shotgun (WGS) entry which is preliminary data.</text>
</comment>
<comment type="subcellular location">
    <subcellularLocation>
        <location evidence="1">Cell membrane</location>
        <topology evidence="1">Peripheral membrane protein</topology>
    </subcellularLocation>
</comment>
<evidence type="ECO:0000256" key="1">
    <source>
        <dbReference type="ARBA" id="ARBA00004202"/>
    </source>
</evidence>
<dbReference type="RefSeq" id="WP_101173995.1">
    <property type="nucleotide sequence ID" value="NZ_JAKRKB010000002.1"/>
</dbReference>
<dbReference type="InterPro" id="IPR051535">
    <property type="entry name" value="Siderophore_ABC-ATPase"/>
</dbReference>
<dbReference type="InterPro" id="IPR027417">
    <property type="entry name" value="P-loop_NTPase"/>
</dbReference>
<keyword evidence="4" id="KW-0410">Iron transport</keyword>
<evidence type="ECO:0000256" key="3">
    <source>
        <dbReference type="ARBA" id="ARBA00022475"/>
    </source>
</evidence>
<evidence type="ECO:0000313" key="10">
    <source>
        <dbReference type="Proteomes" id="UP000233249"/>
    </source>
</evidence>
<dbReference type="PANTHER" id="PTHR42771">
    <property type="entry name" value="IRON(3+)-HYDROXAMATE IMPORT ATP-BINDING PROTEIN FHUC"/>
    <property type="match status" value="1"/>
</dbReference>
<feature type="domain" description="AAA+ ATPase" evidence="8">
    <location>
        <begin position="38"/>
        <end position="203"/>
    </location>
</feature>
<dbReference type="PANTHER" id="PTHR42771:SF2">
    <property type="entry name" value="IRON(3+)-HYDROXAMATE IMPORT ATP-BINDING PROTEIN FHUC"/>
    <property type="match status" value="1"/>
</dbReference>
<evidence type="ECO:0000256" key="6">
    <source>
        <dbReference type="ARBA" id="ARBA00023065"/>
    </source>
</evidence>
<evidence type="ECO:0000256" key="5">
    <source>
        <dbReference type="ARBA" id="ARBA00023004"/>
    </source>
</evidence>
<dbReference type="EMBL" id="PJAF01000023">
    <property type="protein sequence ID" value="PKF68256.1"/>
    <property type="molecule type" value="Genomic_DNA"/>
</dbReference>